<evidence type="ECO:0000256" key="5">
    <source>
        <dbReference type="SAM" id="MobiDB-lite"/>
    </source>
</evidence>
<dbReference type="PANTHER" id="PTHR11782">
    <property type="entry name" value="ADENOSINE/GUANOSINE DIPHOSPHATASE"/>
    <property type="match status" value="1"/>
</dbReference>
<dbReference type="GO" id="GO:0016787">
    <property type="term" value="F:hydrolase activity"/>
    <property type="evidence" value="ECO:0007669"/>
    <property type="project" value="UniProtKB-KW"/>
</dbReference>
<evidence type="ECO:0000256" key="1">
    <source>
        <dbReference type="ARBA" id="ARBA00009283"/>
    </source>
</evidence>
<organism evidence="7 8">
    <name type="scientific">Dendrobium thyrsiflorum</name>
    <name type="common">Pinecone-like raceme dendrobium</name>
    <name type="synonym">Orchid</name>
    <dbReference type="NCBI Taxonomy" id="117978"/>
    <lineage>
        <taxon>Eukaryota</taxon>
        <taxon>Viridiplantae</taxon>
        <taxon>Streptophyta</taxon>
        <taxon>Embryophyta</taxon>
        <taxon>Tracheophyta</taxon>
        <taxon>Spermatophyta</taxon>
        <taxon>Magnoliopsida</taxon>
        <taxon>Liliopsida</taxon>
        <taxon>Asparagales</taxon>
        <taxon>Orchidaceae</taxon>
        <taxon>Epidendroideae</taxon>
        <taxon>Malaxideae</taxon>
        <taxon>Dendrobiinae</taxon>
        <taxon>Dendrobium</taxon>
    </lineage>
</organism>
<dbReference type="PANTHER" id="PTHR11782:SF125">
    <property type="entry name" value="APYRASE 7-RELATED"/>
    <property type="match status" value="1"/>
</dbReference>
<dbReference type="Gene3D" id="3.30.420.150">
    <property type="entry name" value="Exopolyphosphatase. Domain 2"/>
    <property type="match status" value="1"/>
</dbReference>
<dbReference type="EMBL" id="JANQDX010000016">
    <property type="protein sequence ID" value="KAL0909219.1"/>
    <property type="molecule type" value="Genomic_DNA"/>
</dbReference>
<evidence type="ECO:0000313" key="7">
    <source>
        <dbReference type="EMBL" id="KAL0909219.1"/>
    </source>
</evidence>
<feature type="binding site" evidence="4">
    <location>
        <begin position="485"/>
        <end position="489"/>
    </location>
    <ligand>
        <name>ATP</name>
        <dbReference type="ChEBI" id="CHEBI:30616"/>
    </ligand>
</feature>
<dbReference type="Gene3D" id="3.30.420.40">
    <property type="match status" value="1"/>
</dbReference>
<comment type="caution">
    <text evidence="7">The sequence shown here is derived from an EMBL/GenBank/DDBJ whole genome shotgun (WGS) entry which is preliminary data.</text>
</comment>
<keyword evidence="6" id="KW-0812">Transmembrane</keyword>
<evidence type="ECO:0000256" key="6">
    <source>
        <dbReference type="SAM" id="Phobius"/>
    </source>
</evidence>
<gene>
    <name evidence="7" type="ORF">M5K25_020066</name>
</gene>
<feature type="transmembrane region" description="Helical" evidence="6">
    <location>
        <begin position="276"/>
        <end position="300"/>
    </location>
</feature>
<protein>
    <recommendedName>
        <fullName evidence="9">Apyrase</fullName>
    </recommendedName>
</protein>
<accession>A0ABD0U944</accession>
<evidence type="ECO:0008006" key="9">
    <source>
        <dbReference type="Google" id="ProtNLM"/>
    </source>
</evidence>
<comment type="similarity">
    <text evidence="1">Belongs to the GDA1/CD39 NTPase family.</text>
</comment>
<proteinExistence type="inferred from homology"/>
<evidence type="ECO:0000256" key="4">
    <source>
        <dbReference type="PIRSR" id="PIRSR600407-2"/>
    </source>
</evidence>
<keyword evidence="4" id="KW-0067">ATP-binding</keyword>
<evidence type="ECO:0000256" key="3">
    <source>
        <dbReference type="PIRSR" id="PIRSR600407-1"/>
    </source>
</evidence>
<dbReference type="InterPro" id="IPR000407">
    <property type="entry name" value="GDA1_CD39_NTPase"/>
</dbReference>
<name>A0ABD0U944_DENTH</name>
<keyword evidence="2" id="KW-0378">Hydrolase</keyword>
<keyword evidence="8" id="KW-1185">Reference proteome</keyword>
<reference evidence="7 8" key="1">
    <citation type="journal article" date="2024" name="Plant Biotechnol. J.">
        <title>Dendrobium thyrsiflorum genome and its molecular insights into genes involved in important horticultural traits.</title>
        <authorList>
            <person name="Chen B."/>
            <person name="Wang J.Y."/>
            <person name="Zheng P.J."/>
            <person name="Li K.L."/>
            <person name="Liang Y.M."/>
            <person name="Chen X.F."/>
            <person name="Zhang C."/>
            <person name="Zhao X."/>
            <person name="He X."/>
            <person name="Zhang G.Q."/>
            <person name="Liu Z.J."/>
            <person name="Xu Q."/>
        </authorList>
    </citation>
    <scope>NUCLEOTIDE SEQUENCE [LARGE SCALE GENOMIC DNA]</scope>
    <source>
        <strain evidence="7">GZMU011</strain>
    </source>
</reference>
<dbReference type="AlphaFoldDB" id="A0ABD0U944"/>
<keyword evidence="4" id="KW-0547">Nucleotide-binding</keyword>
<evidence type="ECO:0000256" key="2">
    <source>
        <dbReference type="ARBA" id="ARBA00022801"/>
    </source>
</evidence>
<feature type="region of interest" description="Disordered" evidence="5">
    <location>
        <begin position="54"/>
        <end position="98"/>
    </location>
</feature>
<dbReference type="Pfam" id="PF01150">
    <property type="entry name" value="GDA1_CD39"/>
    <property type="match status" value="1"/>
</dbReference>
<sequence length="859" mass="95905">MAGRKVEVLEGELGQLKTDFEEKISDFQNQFSSIHEKMDGRFAALEDLMKKMIDDKQKPASSETIGGHGRGGNPNPYGGRENPEVEVLEGDDGMPQLEPLSREELSRGYDRREAEYVGRREEFYRRGAGFERIQHRGADFDGERADFHRRGADFERIQRRGADFEGRREEIHRRGADFEGIQRRGDDCEGRRGDDPKQPTGIDAIKLIEQKGSMRLSASLQDLPTYTTVTPGECDSVTERSYNGIKSSRVLQRDGAASSFSKEKSLSASTSISKQWIRASICFSLLLLLFLFMYACSIYYRKSFQHVTSKYYVILDCGSTGTRVYVYQSSMVQDKGDKVLPFSLKSLPEGFQKKAIGQSGRAYRRMETEPGFHKLVHNETGLRAAIKPLLKWAEKQIPSHAHQTTTLFLYATAGVRRLPNSDSQWLLDKAWAILKNSSFLCHREWVKIITGMEEAYYGWVALNHDKGMLGLSPAKGTFGSLDLGGSSLQVTFEIDRPVYDGTGINLSLGAVNHHLSAYSLPGYGLNDAFDKSVFYLIKRLARSYKLALINDKIELGHPCLQTGYREEYFCFQCAMVNSEGSPLIGGRSVGKNAAGLPITLFGAPQWEECSALAKQTVSRSEWSDLSPSIDCKVKPCALSDSLLQPHGKFYATSGFFVVFRFFNLTSDASLNDVLQRGQEFCAKTWAAARRSVSPQPFIEQYCFRAPYIVSLLRDGLHIEDEDVFVGSGSITWTLGVALLEAGQAFSSRIDLGFRILRTDISPSVLLLLVFMSVTVLFCALNCASNPVTRIWQRSYLPLFRRNSAASLARAIPSPFGLPRWIPINTGDERTRMPKVPSLTGCEQHFSGLDGGRSAEGIGE</sequence>
<feature type="active site" description="Proton acceptor" evidence="3">
    <location>
        <position position="454"/>
    </location>
</feature>
<keyword evidence="6" id="KW-1133">Transmembrane helix</keyword>
<dbReference type="Proteomes" id="UP001552299">
    <property type="component" value="Unassembled WGS sequence"/>
</dbReference>
<dbReference type="CDD" id="cd24043">
    <property type="entry name" value="ASKHA_NBD_AtAPY7-like"/>
    <property type="match status" value="1"/>
</dbReference>
<feature type="transmembrane region" description="Helical" evidence="6">
    <location>
        <begin position="764"/>
        <end position="783"/>
    </location>
</feature>
<keyword evidence="6" id="KW-0472">Membrane</keyword>
<evidence type="ECO:0000313" key="8">
    <source>
        <dbReference type="Proteomes" id="UP001552299"/>
    </source>
</evidence>